<dbReference type="Proteomes" id="UP001626550">
    <property type="component" value="Unassembled WGS sequence"/>
</dbReference>
<keyword evidence="2" id="KW-1185">Reference proteome</keyword>
<dbReference type="EMBL" id="JBJKFK010000346">
    <property type="protein sequence ID" value="KAL3317673.1"/>
    <property type="molecule type" value="Genomic_DNA"/>
</dbReference>
<evidence type="ECO:0000313" key="1">
    <source>
        <dbReference type="EMBL" id="KAL3317673.1"/>
    </source>
</evidence>
<name>A0ABD2QDP4_9PLAT</name>
<organism evidence="1 2">
    <name type="scientific">Cichlidogyrus casuarinus</name>
    <dbReference type="NCBI Taxonomy" id="1844966"/>
    <lineage>
        <taxon>Eukaryota</taxon>
        <taxon>Metazoa</taxon>
        <taxon>Spiralia</taxon>
        <taxon>Lophotrochozoa</taxon>
        <taxon>Platyhelminthes</taxon>
        <taxon>Monogenea</taxon>
        <taxon>Monopisthocotylea</taxon>
        <taxon>Dactylogyridea</taxon>
        <taxon>Ancyrocephalidae</taxon>
        <taxon>Cichlidogyrus</taxon>
    </lineage>
</organism>
<evidence type="ECO:0000313" key="2">
    <source>
        <dbReference type="Proteomes" id="UP001626550"/>
    </source>
</evidence>
<accession>A0ABD2QDP4</accession>
<gene>
    <name evidence="1" type="ORF">Ciccas_003668</name>
</gene>
<reference evidence="1 2" key="1">
    <citation type="submission" date="2024-11" db="EMBL/GenBank/DDBJ databases">
        <title>Adaptive evolution of stress response genes in parasites aligns with host niche diversity.</title>
        <authorList>
            <person name="Hahn C."/>
            <person name="Resl P."/>
        </authorList>
    </citation>
    <scope>NUCLEOTIDE SEQUENCE [LARGE SCALE GENOMIC DNA]</scope>
    <source>
        <strain evidence="1">EGGRZ-B1_66</strain>
        <tissue evidence="1">Body</tissue>
    </source>
</reference>
<proteinExistence type="predicted"/>
<dbReference type="AlphaFoldDB" id="A0ABD2QDP4"/>
<protein>
    <submittedName>
        <fullName evidence="1">Uncharacterized protein</fullName>
    </submittedName>
</protein>
<comment type="caution">
    <text evidence="1">The sequence shown here is derived from an EMBL/GenBank/DDBJ whole genome shotgun (WGS) entry which is preliminary data.</text>
</comment>
<sequence length="435" mass="50263">MTTAKPGSQDWNVRFLNDELMSDAEILFFCNPSFILQSLVFFYPRNKSERLIQPITLILKHLSVYFSANILEFALIPKAESIAHELLHDLDSGSLWLLDPFNEFSDTLDELLDKEKKDLLSFLKTSFVQLFRIIKLDYFHLIMSEANLLNNQLLLVGIAGLAILELKASDDCSELNWETNHMQQLLDFGLAYLKTSQCEASIFMFEEILLHLILSASSSIFDQESRILFSNYFKEHWIKELESRSKSKIRTGLQLLDHESGRELHDVDRLVWIFELSTISQQLSRAFSIKNCLQIASLGPQNLLNNLLLTFTTVLTIDNSHHLKLLTFGRCLGLFEKIELTLSTSLEANLQSLENMFKMLMLAVKSKEPITPEMHSLLMARKFLSIELGLNEEQKKDIKPWAQNFLSHLQYVTGKYPHPKPVFNRFHEKLTVFVQ</sequence>